<name>A0A6C0CJ36_9ZZZZ</name>
<evidence type="ECO:0000313" key="2">
    <source>
        <dbReference type="EMBL" id="QHT03565.1"/>
    </source>
</evidence>
<accession>A0A6C0CJ36</accession>
<proteinExistence type="predicted"/>
<protein>
    <submittedName>
        <fullName evidence="2">Uncharacterized protein</fullName>
    </submittedName>
</protein>
<keyword evidence="1" id="KW-0812">Transmembrane</keyword>
<organism evidence="2">
    <name type="scientific">viral metagenome</name>
    <dbReference type="NCBI Taxonomy" id="1070528"/>
    <lineage>
        <taxon>unclassified sequences</taxon>
        <taxon>metagenomes</taxon>
        <taxon>organismal metagenomes</taxon>
    </lineage>
</organism>
<keyword evidence="1" id="KW-1133">Transmembrane helix</keyword>
<evidence type="ECO:0000256" key="1">
    <source>
        <dbReference type="SAM" id="Phobius"/>
    </source>
</evidence>
<dbReference type="EMBL" id="MN739413">
    <property type="protein sequence ID" value="QHT03565.1"/>
    <property type="molecule type" value="Genomic_DNA"/>
</dbReference>
<keyword evidence="1" id="KW-0472">Membrane</keyword>
<reference evidence="2" key="1">
    <citation type="journal article" date="2020" name="Nature">
        <title>Giant virus diversity and host interactions through global metagenomics.</title>
        <authorList>
            <person name="Schulz F."/>
            <person name="Roux S."/>
            <person name="Paez-Espino D."/>
            <person name="Jungbluth S."/>
            <person name="Walsh D.A."/>
            <person name="Denef V.J."/>
            <person name="McMahon K.D."/>
            <person name="Konstantinidis K.T."/>
            <person name="Eloe-Fadrosh E.A."/>
            <person name="Kyrpides N.C."/>
            <person name="Woyke T."/>
        </authorList>
    </citation>
    <scope>NUCLEOTIDE SEQUENCE</scope>
    <source>
        <strain evidence="2">GVMAG-M-3300021079-18</strain>
    </source>
</reference>
<dbReference type="AlphaFoldDB" id="A0A6C0CJ36"/>
<feature type="transmembrane region" description="Helical" evidence="1">
    <location>
        <begin position="92"/>
        <end position="110"/>
    </location>
</feature>
<sequence>MTNCPPRSSPDCAGICNGSSLLDCAGECYNPVYNLPPHVHDCALECHDIDTIPPHFLNSLGQCISNDDVCPPSPSPRPRKRSDEMTICQRPIHLWVLLILLIAMAFLVFINEKNNKKL</sequence>